<dbReference type="GO" id="GO:0004342">
    <property type="term" value="F:glucosamine-6-phosphate deaminase activity"/>
    <property type="evidence" value="ECO:0007669"/>
    <property type="project" value="InterPro"/>
</dbReference>
<dbReference type="Proteomes" id="UP000266482">
    <property type="component" value="Unassembled WGS sequence"/>
</dbReference>
<evidence type="ECO:0000259" key="2">
    <source>
        <dbReference type="Pfam" id="PF01182"/>
    </source>
</evidence>
<organism evidence="3 4">
    <name type="scientific">Paenibacillus nanensis</name>
    <dbReference type="NCBI Taxonomy" id="393251"/>
    <lineage>
        <taxon>Bacteria</taxon>
        <taxon>Bacillati</taxon>
        <taxon>Bacillota</taxon>
        <taxon>Bacilli</taxon>
        <taxon>Bacillales</taxon>
        <taxon>Paenibacillaceae</taxon>
        <taxon>Paenibacillus</taxon>
    </lineage>
</organism>
<proteinExistence type="predicted"/>
<dbReference type="SUPFAM" id="SSF100950">
    <property type="entry name" value="NagB/RpiA/CoA transferase-like"/>
    <property type="match status" value="1"/>
</dbReference>
<dbReference type="PANTHER" id="PTHR11280">
    <property type="entry name" value="GLUCOSAMINE-6-PHOSPHATE ISOMERASE"/>
    <property type="match status" value="1"/>
</dbReference>
<comment type="caution">
    <text evidence="3">The sequence shown here is derived from an EMBL/GenBank/DDBJ whole genome shotgun (WGS) entry which is preliminary data.</text>
</comment>
<dbReference type="InterPro" id="IPR037171">
    <property type="entry name" value="NagB/RpiA_transferase-like"/>
</dbReference>
<evidence type="ECO:0000313" key="4">
    <source>
        <dbReference type="Proteomes" id="UP000266482"/>
    </source>
</evidence>
<dbReference type="OrthoDB" id="9791139at2"/>
<dbReference type="RefSeq" id="WP_119600948.1">
    <property type="nucleotide sequence ID" value="NZ_QXQA01000011.1"/>
</dbReference>
<dbReference type="GO" id="GO:0005737">
    <property type="term" value="C:cytoplasm"/>
    <property type="evidence" value="ECO:0007669"/>
    <property type="project" value="TreeGrafter"/>
</dbReference>
<dbReference type="CDD" id="cd01399">
    <property type="entry name" value="GlcN6P_deaminase"/>
    <property type="match status" value="1"/>
</dbReference>
<dbReference type="Gene3D" id="3.40.50.1360">
    <property type="match status" value="1"/>
</dbReference>
<dbReference type="GO" id="GO:0019262">
    <property type="term" value="P:N-acetylneuraminate catabolic process"/>
    <property type="evidence" value="ECO:0007669"/>
    <property type="project" value="TreeGrafter"/>
</dbReference>
<evidence type="ECO:0000313" key="3">
    <source>
        <dbReference type="EMBL" id="RIX51215.1"/>
    </source>
</evidence>
<name>A0A3A1USK6_9BACL</name>
<dbReference type="GO" id="GO:0006046">
    <property type="term" value="P:N-acetylglucosamine catabolic process"/>
    <property type="evidence" value="ECO:0007669"/>
    <property type="project" value="TreeGrafter"/>
</dbReference>
<keyword evidence="1" id="KW-0119">Carbohydrate metabolism</keyword>
<evidence type="ECO:0000256" key="1">
    <source>
        <dbReference type="ARBA" id="ARBA00023277"/>
    </source>
</evidence>
<dbReference type="Pfam" id="PF01182">
    <property type="entry name" value="Glucosamine_iso"/>
    <property type="match status" value="1"/>
</dbReference>
<accession>A0A3A1USK6</accession>
<dbReference type="AlphaFoldDB" id="A0A3A1USK6"/>
<dbReference type="EMBL" id="QXQA01000011">
    <property type="protein sequence ID" value="RIX51215.1"/>
    <property type="molecule type" value="Genomic_DNA"/>
</dbReference>
<feature type="domain" description="Glucosamine/galactosamine-6-phosphate isomerase" evidence="2">
    <location>
        <begin position="24"/>
        <end position="243"/>
    </location>
</feature>
<dbReference type="GO" id="GO:0042802">
    <property type="term" value="F:identical protein binding"/>
    <property type="evidence" value="ECO:0007669"/>
    <property type="project" value="TreeGrafter"/>
</dbReference>
<keyword evidence="4" id="KW-1185">Reference proteome</keyword>
<gene>
    <name evidence="3" type="ORF">D3P08_17225</name>
</gene>
<reference evidence="3 4" key="1">
    <citation type="submission" date="2018-09" db="EMBL/GenBank/DDBJ databases">
        <title>Paenibacillus aracenensis nov. sp. isolated from a cave in southern Spain.</title>
        <authorList>
            <person name="Jurado V."/>
            <person name="Gutierrez-Patricio S."/>
            <person name="Gonzalez-Pimentel J.L."/>
            <person name="Miller A.Z."/>
            <person name="Laiz L."/>
            <person name="Saiz-Jimenez C."/>
        </authorList>
    </citation>
    <scope>NUCLEOTIDE SEQUENCE [LARGE SCALE GENOMIC DNA]</scope>
    <source>
        <strain evidence="3 4">DSM 22867</strain>
    </source>
</reference>
<dbReference type="InterPro" id="IPR006148">
    <property type="entry name" value="Glc/Gal-6P_isomerase"/>
</dbReference>
<protein>
    <submittedName>
        <fullName evidence="3">Glucosamine-6-phosphate deaminase</fullName>
    </submittedName>
</protein>
<dbReference type="GO" id="GO:0005975">
    <property type="term" value="P:carbohydrate metabolic process"/>
    <property type="evidence" value="ECO:0007669"/>
    <property type="project" value="InterPro"/>
</dbReference>
<dbReference type="PANTHER" id="PTHR11280:SF6">
    <property type="entry name" value="GLUCOSAMINE-6-PHOSPHATE ISOMERASE NAGB"/>
    <property type="match status" value="1"/>
</dbReference>
<dbReference type="GO" id="GO:0006043">
    <property type="term" value="P:glucosamine catabolic process"/>
    <property type="evidence" value="ECO:0007669"/>
    <property type="project" value="TreeGrafter"/>
</dbReference>
<dbReference type="InterPro" id="IPR004547">
    <property type="entry name" value="Glucosamine6P_isomerase"/>
</dbReference>
<sequence>MAQMEIRPERTEEAGLLQVRVYRDRKAMGFAAAASAGAGIREAIAAKGEARVVFAAAPSQNELYEGLAREEGIDWGKVTAFHMDEYIGLPASAPQRFGNYLTERLFRAVKPGRVELIDSSGDIRRECERYAAMLAEAPIDIVCLGIGENGHIAFNDPPVADFEDPLLVKAVELDLACRQQQVNDGCFPELAAVPTHAVTLTIPALMSGAKLYCSVPGSHKRQAVMDTLRGPVATACPASILRTHPSAVLFTDQDAYGLDG</sequence>